<dbReference type="Pfam" id="PF12796">
    <property type="entry name" value="Ank_2"/>
    <property type="match status" value="1"/>
</dbReference>
<dbReference type="Pfam" id="PF12937">
    <property type="entry name" value="F-box-like"/>
    <property type="match status" value="1"/>
</dbReference>
<dbReference type="KEGG" id="vg:16606213"/>
<dbReference type="RefSeq" id="YP_008437497.1">
    <property type="nucleotide sequence ID" value="NC_022098.1"/>
</dbReference>
<dbReference type="InterPro" id="IPR036047">
    <property type="entry name" value="F-box-like_dom_sf"/>
</dbReference>
<name>S4VY93_9VIRU</name>
<evidence type="ECO:0000259" key="1">
    <source>
        <dbReference type="Pfam" id="PF12937"/>
    </source>
</evidence>
<evidence type="ECO:0000313" key="2">
    <source>
        <dbReference type="EMBL" id="AGO84426.1"/>
    </source>
</evidence>
<dbReference type="SUPFAM" id="SSF48403">
    <property type="entry name" value="Ankyrin repeat"/>
    <property type="match status" value="1"/>
</dbReference>
<dbReference type="InterPro" id="IPR036770">
    <property type="entry name" value="Ankyrin_rpt-contain_sf"/>
</dbReference>
<keyword evidence="3" id="KW-1185">Reference proteome</keyword>
<dbReference type="InterPro" id="IPR002110">
    <property type="entry name" value="Ankyrin_rpt"/>
</dbReference>
<dbReference type="Proteomes" id="UP000204584">
    <property type="component" value="Segment"/>
</dbReference>
<dbReference type="PANTHER" id="PTHR46586:SF3">
    <property type="entry name" value="ANKYRIN REPEAT-CONTAINING PROTEIN"/>
    <property type="match status" value="1"/>
</dbReference>
<protein>
    <submittedName>
        <fullName evidence="2">Ankyrin repeat domain containing protein</fullName>
    </submittedName>
</protein>
<sequence length="378" mass="41736">MDDLPDEVLALLFAPLSCIERLRWVVPVCKRWRAVASDRGATGRSSCVETHSPTMTAAGWFDRQRKRKRACERALALGHVDCLLSTRPPSGELDAHLWRFAAQFPVDAAALDALNRVSKGAPCKDNVLRIALAHGQLRCVSLLLKAGAQFKSVDKVECACRYSHLWARWLCNDAPDEKTHAACLRLLLDDAQRVNDDTCYEAAAEGHVECLRVLLKHGYSCGEGAAAHAARTGRLDMLRLMHEYNHTWHWTATEGAAEAGQIDCLRYLHKIGCPWDESTTRYAASRGDLASLAYAHENGCPWSDQVCAVAAKYGYLDCLRYARENGCPWDRESVIAAATPVGHDRRCCCCQCCGINEDDRAACLAYALAQQDDTNGVA</sequence>
<gene>
    <name evidence="2" type="ORF">psal_cds_574</name>
</gene>
<dbReference type="InterPro" id="IPR052050">
    <property type="entry name" value="SecEffector_AnkRepeat"/>
</dbReference>
<dbReference type="InterPro" id="IPR001810">
    <property type="entry name" value="F-box_dom"/>
</dbReference>
<dbReference type="GeneID" id="16606213"/>
<proteinExistence type="predicted"/>
<dbReference type="EMBL" id="KC977571">
    <property type="protein sequence ID" value="AGO84426.1"/>
    <property type="molecule type" value="Genomic_DNA"/>
</dbReference>
<dbReference type="PANTHER" id="PTHR46586">
    <property type="entry name" value="ANKYRIN REPEAT-CONTAINING PROTEIN"/>
    <property type="match status" value="1"/>
</dbReference>
<organism evidence="2 3">
    <name type="scientific">Pandoravirus salinus</name>
    <dbReference type="NCBI Taxonomy" id="1349410"/>
    <lineage>
        <taxon>Viruses</taxon>
        <taxon>Pandoravirus</taxon>
    </lineage>
</organism>
<evidence type="ECO:0000313" key="3">
    <source>
        <dbReference type="Proteomes" id="UP000204584"/>
    </source>
</evidence>
<accession>S4VY93</accession>
<feature type="domain" description="F-box" evidence="1">
    <location>
        <begin position="1"/>
        <end position="39"/>
    </location>
</feature>
<dbReference type="SUPFAM" id="SSF81383">
    <property type="entry name" value="F-box domain"/>
    <property type="match status" value="1"/>
</dbReference>
<reference evidence="2 3" key="1">
    <citation type="journal article" date="2013" name="Science">
        <title>Pandoraviruses: amoeba viruses with genomes up to 2.5 Mb reaching that of parasitic eukaryotes.</title>
        <authorList>
            <person name="Philippe N."/>
            <person name="Legendre M."/>
            <person name="Doutre G."/>
            <person name="Coute Y."/>
            <person name="Poirot O."/>
            <person name="Lescot M."/>
            <person name="Arslan D."/>
            <person name="Seltzer V."/>
            <person name="Bertaux L."/>
            <person name="Bruley C."/>
            <person name="Garin J."/>
            <person name="Claverie J.M."/>
            <person name="Abergel C."/>
        </authorList>
    </citation>
    <scope>NUCLEOTIDE SEQUENCE [LARGE SCALE GENOMIC DNA]</scope>
</reference>
<dbReference type="SMART" id="SM00248">
    <property type="entry name" value="ANK"/>
    <property type="match status" value="3"/>
</dbReference>
<dbReference type="Gene3D" id="1.25.40.20">
    <property type="entry name" value="Ankyrin repeat-containing domain"/>
    <property type="match status" value="1"/>
</dbReference>
<dbReference type="Gene3D" id="1.20.1280.50">
    <property type="match status" value="1"/>
</dbReference>